<name>A0A210PS76_MIZYE</name>
<evidence type="ECO:0000256" key="1">
    <source>
        <dbReference type="SAM" id="SignalP"/>
    </source>
</evidence>
<dbReference type="EMBL" id="NEDP02005531">
    <property type="protein sequence ID" value="OWF39304.1"/>
    <property type="molecule type" value="Genomic_DNA"/>
</dbReference>
<protein>
    <recommendedName>
        <fullName evidence="4">NTR domain-containing protein</fullName>
    </recommendedName>
</protein>
<gene>
    <name evidence="2" type="ORF">KP79_PYT11765</name>
</gene>
<sequence length="162" mass="17987">MGWILLALVFVAAVSFDHSEGCSCAGLNDLAFQYCNDEKELILRGVALNETLDDGETIQTWDDVSSYAFWITEVVKATGNASRLIEGKNVINIQAGMEGSMCGTSLTIGVEYVITAFLWEIKVEQLPVPATKIVLRTKLKRRPIAVQHQTKCRTHVWTIQVI</sequence>
<keyword evidence="3" id="KW-1185">Reference proteome</keyword>
<evidence type="ECO:0000313" key="3">
    <source>
        <dbReference type="Proteomes" id="UP000242188"/>
    </source>
</evidence>
<dbReference type="SUPFAM" id="SSF50242">
    <property type="entry name" value="TIMP-like"/>
    <property type="match status" value="1"/>
</dbReference>
<dbReference type="Gene3D" id="2.40.50.120">
    <property type="match status" value="1"/>
</dbReference>
<dbReference type="AlphaFoldDB" id="A0A210PS76"/>
<dbReference type="Proteomes" id="UP000242188">
    <property type="component" value="Unassembled WGS sequence"/>
</dbReference>
<evidence type="ECO:0008006" key="4">
    <source>
        <dbReference type="Google" id="ProtNLM"/>
    </source>
</evidence>
<organism evidence="2 3">
    <name type="scientific">Mizuhopecten yessoensis</name>
    <name type="common">Japanese scallop</name>
    <name type="synonym">Patinopecten yessoensis</name>
    <dbReference type="NCBI Taxonomy" id="6573"/>
    <lineage>
        <taxon>Eukaryota</taxon>
        <taxon>Metazoa</taxon>
        <taxon>Spiralia</taxon>
        <taxon>Lophotrochozoa</taxon>
        <taxon>Mollusca</taxon>
        <taxon>Bivalvia</taxon>
        <taxon>Autobranchia</taxon>
        <taxon>Pteriomorphia</taxon>
        <taxon>Pectinida</taxon>
        <taxon>Pectinoidea</taxon>
        <taxon>Pectinidae</taxon>
        <taxon>Mizuhopecten</taxon>
    </lineage>
</organism>
<accession>A0A210PS76</accession>
<proteinExistence type="predicted"/>
<keyword evidence="1" id="KW-0732">Signal</keyword>
<feature type="chain" id="PRO_5012035573" description="NTR domain-containing protein" evidence="1">
    <location>
        <begin position="22"/>
        <end position="162"/>
    </location>
</feature>
<dbReference type="InterPro" id="IPR008993">
    <property type="entry name" value="TIMP-like_OB-fold"/>
</dbReference>
<feature type="signal peptide" evidence="1">
    <location>
        <begin position="1"/>
        <end position="21"/>
    </location>
</feature>
<reference evidence="2 3" key="1">
    <citation type="journal article" date="2017" name="Nat. Ecol. Evol.">
        <title>Scallop genome provides insights into evolution of bilaterian karyotype and development.</title>
        <authorList>
            <person name="Wang S."/>
            <person name="Zhang J."/>
            <person name="Jiao W."/>
            <person name="Li J."/>
            <person name="Xun X."/>
            <person name="Sun Y."/>
            <person name="Guo X."/>
            <person name="Huan P."/>
            <person name="Dong B."/>
            <person name="Zhang L."/>
            <person name="Hu X."/>
            <person name="Sun X."/>
            <person name="Wang J."/>
            <person name="Zhao C."/>
            <person name="Wang Y."/>
            <person name="Wang D."/>
            <person name="Huang X."/>
            <person name="Wang R."/>
            <person name="Lv J."/>
            <person name="Li Y."/>
            <person name="Zhang Z."/>
            <person name="Liu B."/>
            <person name="Lu W."/>
            <person name="Hui Y."/>
            <person name="Liang J."/>
            <person name="Zhou Z."/>
            <person name="Hou R."/>
            <person name="Li X."/>
            <person name="Liu Y."/>
            <person name="Li H."/>
            <person name="Ning X."/>
            <person name="Lin Y."/>
            <person name="Zhao L."/>
            <person name="Xing Q."/>
            <person name="Dou J."/>
            <person name="Li Y."/>
            <person name="Mao J."/>
            <person name="Guo H."/>
            <person name="Dou H."/>
            <person name="Li T."/>
            <person name="Mu C."/>
            <person name="Jiang W."/>
            <person name="Fu Q."/>
            <person name="Fu X."/>
            <person name="Miao Y."/>
            <person name="Liu J."/>
            <person name="Yu Q."/>
            <person name="Li R."/>
            <person name="Liao H."/>
            <person name="Li X."/>
            <person name="Kong Y."/>
            <person name="Jiang Z."/>
            <person name="Chourrout D."/>
            <person name="Li R."/>
            <person name="Bao Z."/>
        </authorList>
    </citation>
    <scope>NUCLEOTIDE SEQUENCE [LARGE SCALE GENOMIC DNA]</scope>
    <source>
        <strain evidence="2 3">PY_sf001</strain>
    </source>
</reference>
<dbReference type="OrthoDB" id="6041041at2759"/>
<evidence type="ECO:0000313" key="2">
    <source>
        <dbReference type="EMBL" id="OWF39304.1"/>
    </source>
</evidence>
<comment type="caution">
    <text evidence="2">The sequence shown here is derived from an EMBL/GenBank/DDBJ whole genome shotgun (WGS) entry which is preliminary data.</text>
</comment>